<feature type="region of interest" description="Disordered" evidence="1">
    <location>
        <begin position="1"/>
        <end position="30"/>
    </location>
</feature>
<evidence type="ECO:0000256" key="1">
    <source>
        <dbReference type="SAM" id="MobiDB-lite"/>
    </source>
</evidence>
<proteinExistence type="predicted"/>
<dbReference type="RefSeq" id="XP_031084746.1">
    <property type="nucleotide sequence ID" value="XM_031218938.1"/>
</dbReference>
<reference evidence="3" key="1">
    <citation type="journal article" date="2016" name="Genome Biol. Evol.">
        <title>Comparative 'omics' of the Fusarium fujikuroi species complex highlights differences in genetic potential and metabolite synthesis.</title>
        <authorList>
            <person name="Niehaus E.-M."/>
            <person name="Muensterkoetter M."/>
            <person name="Proctor R.H."/>
            <person name="Brown D.W."/>
            <person name="Sharon A."/>
            <person name="Idan Y."/>
            <person name="Oren-Young L."/>
            <person name="Sieber C.M."/>
            <person name="Novak O."/>
            <person name="Pencik A."/>
            <person name="Tarkowska D."/>
            <person name="Hromadova K."/>
            <person name="Freeman S."/>
            <person name="Maymon M."/>
            <person name="Elazar M."/>
            <person name="Youssef S.A."/>
            <person name="El-Shabrawy E.S.M."/>
            <person name="Shalaby A.B.A."/>
            <person name="Houterman P."/>
            <person name="Brock N.L."/>
            <person name="Burkhardt I."/>
            <person name="Tsavkelova E.A."/>
            <person name="Dickschat J.S."/>
            <person name="Galuszka P."/>
            <person name="Gueldener U."/>
            <person name="Tudzynski B."/>
        </authorList>
    </citation>
    <scope>NUCLEOTIDE SEQUENCE [LARGE SCALE GENOMIC DNA]</scope>
    <source>
        <strain evidence="3">ET1</strain>
    </source>
</reference>
<dbReference type="AlphaFoldDB" id="A0A1L7VVP1"/>
<accession>A0A1L7VVP1</accession>
<evidence type="ECO:0000313" key="3">
    <source>
        <dbReference type="Proteomes" id="UP000183971"/>
    </source>
</evidence>
<dbReference type="VEuPathDB" id="FungiDB:FPRO_13964"/>
<keyword evidence="3" id="KW-1185">Reference proteome</keyword>
<dbReference type="Proteomes" id="UP000183971">
    <property type="component" value="Unassembled WGS sequence"/>
</dbReference>
<sequence>MPSRRHRKESNDPQLSGPRSNTEGPNQQEIKNLSERLAAIRLEIEQTFLLKEERVKRAKSQWQRIERMERERQPKEEIEKEKKELKYRVADMEGIIKVLEQTRVGEEEIFLKRWHLQHNE</sequence>
<name>A0A1L7VVP1_FUSPR</name>
<feature type="compositionally biased region" description="Polar residues" evidence="1">
    <location>
        <begin position="12"/>
        <end position="30"/>
    </location>
</feature>
<comment type="caution">
    <text evidence="2">The sequence shown here is derived from an EMBL/GenBank/DDBJ whole genome shotgun (WGS) entry which is preliminary data.</text>
</comment>
<evidence type="ECO:0000313" key="2">
    <source>
        <dbReference type="EMBL" id="CZR44184.1"/>
    </source>
</evidence>
<dbReference type="GeneID" id="42058823"/>
<protein>
    <submittedName>
        <fullName evidence="2">Uncharacterized protein</fullName>
    </submittedName>
</protein>
<dbReference type="EMBL" id="FJOF01000008">
    <property type="protein sequence ID" value="CZR44184.1"/>
    <property type="molecule type" value="Genomic_DNA"/>
</dbReference>
<organism evidence="2 3">
    <name type="scientific">Fusarium proliferatum (strain ET1)</name>
    <name type="common">Orchid endophyte fungus</name>
    <dbReference type="NCBI Taxonomy" id="1227346"/>
    <lineage>
        <taxon>Eukaryota</taxon>
        <taxon>Fungi</taxon>
        <taxon>Dikarya</taxon>
        <taxon>Ascomycota</taxon>
        <taxon>Pezizomycotina</taxon>
        <taxon>Sordariomycetes</taxon>
        <taxon>Hypocreomycetidae</taxon>
        <taxon>Hypocreales</taxon>
        <taxon>Nectriaceae</taxon>
        <taxon>Fusarium</taxon>
        <taxon>Fusarium fujikuroi species complex</taxon>
    </lineage>
</organism>
<gene>
    <name evidence="2" type="ORF">FPRO_13964</name>
</gene>